<organism evidence="1 2">
    <name type="scientific">Trifolium medium</name>
    <dbReference type="NCBI Taxonomy" id="97028"/>
    <lineage>
        <taxon>Eukaryota</taxon>
        <taxon>Viridiplantae</taxon>
        <taxon>Streptophyta</taxon>
        <taxon>Embryophyta</taxon>
        <taxon>Tracheophyta</taxon>
        <taxon>Spermatophyta</taxon>
        <taxon>Magnoliopsida</taxon>
        <taxon>eudicotyledons</taxon>
        <taxon>Gunneridae</taxon>
        <taxon>Pentapetalae</taxon>
        <taxon>rosids</taxon>
        <taxon>fabids</taxon>
        <taxon>Fabales</taxon>
        <taxon>Fabaceae</taxon>
        <taxon>Papilionoideae</taxon>
        <taxon>50 kb inversion clade</taxon>
        <taxon>NPAAA clade</taxon>
        <taxon>Hologalegina</taxon>
        <taxon>IRL clade</taxon>
        <taxon>Trifolieae</taxon>
        <taxon>Trifolium</taxon>
    </lineage>
</organism>
<feature type="non-terminal residue" evidence="1">
    <location>
        <position position="52"/>
    </location>
</feature>
<proteinExistence type="predicted"/>
<evidence type="ECO:0008006" key="3">
    <source>
        <dbReference type="Google" id="ProtNLM"/>
    </source>
</evidence>
<accession>A0A392TKD0</accession>
<protein>
    <recommendedName>
        <fullName evidence="3">Retrotransposon gag domain-containing protein</fullName>
    </recommendedName>
</protein>
<reference evidence="1 2" key="1">
    <citation type="journal article" date="2018" name="Front. Plant Sci.">
        <title>Red Clover (Trifolium pratense) and Zigzag Clover (T. medium) - A Picture of Genomic Similarities and Differences.</title>
        <authorList>
            <person name="Dluhosova J."/>
            <person name="Istvanek J."/>
            <person name="Nedelnik J."/>
            <person name="Repkova J."/>
        </authorList>
    </citation>
    <scope>NUCLEOTIDE SEQUENCE [LARGE SCALE GENOMIC DNA]</scope>
    <source>
        <strain evidence="2">cv. 10/8</strain>
        <tissue evidence="1">Leaf</tissue>
    </source>
</reference>
<dbReference type="EMBL" id="LXQA010584488">
    <property type="protein sequence ID" value="MCI60596.1"/>
    <property type="molecule type" value="Genomic_DNA"/>
</dbReference>
<evidence type="ECO:0000313" key="1">
    <source>
        <dbReference type="EMBL" id="MCI60596.1"/>
    </source>
</evidence>
<dbReference type="Proteomes" id="UP000265520">
    <property type="component" value="Unassembled WGS sequence"/>
</dbReference>
<dbReference type="AlphaFoldDB" id="A0A392TKD0"/>
<name>A0A392TKD0_9FABA</name>
<keyword evidence="2" id="KW-1185">Reference proteome</keyword>
<sequence length="52" mass="5925">MDFGPSAYDCPRAKLFKLTQSSSVNEYYTEFNARANRVYGVSNEAFLDCFLS</sequence>
<evidence type="ECO:0000313" key="2">
    <source>
        <dbReference type="Proteomes" id="UP000265520"/>
    </source>
</evidence>
<comment type="caution">
    <text evidence="1">The sequence shown here is derived from an EMBL/GenBank/DDBJ whole genome shotgun (WGS) entry which is preliminary data.</text>
</comment>